<evidence type="ECO:0000313" key="3">
    <source>
        <dbReference type="RefSeq" id="XP_033536046.1"/>
    </source>
</evidence>
<proteinExistence type="predicted"/>
<dbReference type="OrthoDB" id="3900875at2759"/>
<name>A0A6G1G8I5_9PEZI</name>
<reference evidence="1 3" key="1">
    <citation type="submission" date="2020-01" db="EMBL/GenBank/DDBJ databases">
        <authorList>
            <consortium name="DOE Joint Genome Institute"/>
            <person name="Haridas S."/>
            <person name="Albert R."/>
            <person name="Binder M."/>
            <person name="Bloem J."/>
            <person name="Labutti K."/>
            <person name="Salamov A."/>
            <person name="Andreopoulos B."/>
            <person name="Baker S.E."/>
            <person name="Barry K."/>
            <person name="Bills G."/>
            <person name="Bluhm B.H."/>
            <person name="Cannon C."/>
            <person name="Castanera R."/>
            <person name="Culley D.E."/>
            <person name="Daum C."/>
            <person name="Ezra D."/>
            <person name="Gonzalez J.B."/>
            <person name="Henrissat B."/>
            <person name="Kuo A."/>
            <person name="Liang C."/>
            <person name="Lipzen A."/>
            <person name="Lutzoni F."/>
            <person name="Magnuson J."/>
            <person name="Mondo S."/>
            <person name="Nolan M."/>
            <person name="Ohm R."/>
            <person name="Pangilinan J."/>
            <person name="Park H.-J."/>
            <person name="Ramirez L."/>
            <person name="Alfaro M."/>
            <person name="Sun H."/>
            <person name="Tritt A."/>
            <person name="Yoshinaga Y."/>
            <person name="Zwiers L.-H."/>
            <person name="Turgeon B.G."/>
            <person name="Goodwin S.B."/>
            <person name="Spatafora J.W."/>
            <person name="Crous P.W."/>
            <person name="Grigoriev I.V."/>
        </authorList>
    </citation>
    <scope>NUCLEOTIDE SEQUENCE</scope>
    <source>
        <strain evidence="1 3">CBS 781.70</strain>
    </source>
</reference>
<gene>
    <name evidence="1 3" type="ORF">P152DRAFT_472185</name>
</gene>
<dbReference type="RefSeq" id="XP_033536046.1">
    <property type="nucleotide sequence ID" value="XM_033681136.1"/>
</dbReference>
<protein>
    <submittedName>
        <fullName evidence="1 3">Uncharacterized protein</fullName>
    </submittedName>
</protein>
<dbReference type="EMBL" id="ML975153">
    <property type="protein sequence ID" value="KAF1814415.1"/>
    <property type="molecule type" value="Genomic_DNA"/>
</dbReference>
<evidence type="ECO:0000313" key="2">
    <source>
        <dbReference type="Proteomes" id="UP000504638"/>
    </source>
</evidence>
<keyword evidence="2" id="KW-1185">Reference proteome</keyword>
<organism evidence="1">
    <name type="scientific">Eremomyces bilateralis CBS 781.70</name>
    <dbReference type="NCBI Taxonomy" id="1392243"/>
    <lineage>
        <taxon>Eukaryota</taxon>
        <taxon>Fungi</taxon>
        <taxon>Dikarya</taxon>
        <taxon>Ascomycota</taxon>
        <taxon>Pezizomycotina</taxon>
        <taxon>Dothideomycetes</taxon>
        <taxon>Dothideomycetes incertae sedis</taxon>
        <taxon>Eremomycetales</taxon>
        <taxon>Eremomycetaceae</taxon>
        <taxon>Eremomyces</taxon>
    </lineage>
</organism>
<reference evidence="3" key="2">
    <citation type="submission" date="2020-04" db="EMBL/GenBank/DDBJ databases">
        <authorList>
            <consortium name="NCBI Genome Project"/>
        </authorList>
    </citation>
    <scope>NUCLEOTIDE SEQUENCE</scope>
    <source>
        <strain evidence="3">CBS 781.70</strain>
    </source>
</reference>
<reference evidence="3" key="3">
    <citation type="submission" date="2025-04" db="UniProtKB">
        <authorList>
            <consortium name="RefSeq"/>
        </authorList>
    </citation>
    <scope>IDENTIFICATION</scope>
    <source>
        <strain evidence="3">CBS 781.70</strain>
    </source>
</reference>
<dbReference type="GeneID" id="54421706"/>
<dbReference type="Proteomes" id="UP000504638">
    <property type="component" value="Unplaced"/>
</dbReference>
<dbReference type="AlphaFoldDB" id="A0A6G1G8I5"/>
<accession>A0A6G1G8I5</accession>
<sequence>MFLVNGARYTALDVVLDQTPPGHRVNADTILHLGPPAGIVLASETTRDCDFVSMPAGTVLLAPVSIKIDC</sequence>
<evidence type="ECO:0000313" key="1">
    <source>
        <dbReference type="EMBL" id="KAF1814415.1"/>
    </source>
</evidence>